<evidence type="ECO:0000256" key="3">
    <source>
        <dbReference type="ARBA" id="ARBA00022801"/>
    </source>
</evidence>
<evidence type="ECO:0000256" key="2">
    <source>
        <dbReference type="ARBA" id="ARBA00022670"/>
    </source>
</evidence>
<keyword evidence="2" id="KW-0645">Protease</keyword>
<keyword evidence="4" id="KW-0788">Thiol protease</keyword>
<evidence type="ECO:0000259" key="6">
    <source>
        <dbReference type="PROSITE" id="PS51935"/>
    </source>
</evidence>
<keyword evidence="5" id="KW-0732">Signal</keyword>
<dbReference type="SUPFAM" id="SSF54001">
    <property type="entry name" value="Cysteine proteinases"/>
    <property type="match status" value="1"/>
</dbReference>
<feature type="signal peptide" evidence="5">
    <location>
        <begin position="1"/>
        <end position="37"/>
    </location>
</feature>
<dbReference type="Gene3D" id="3.90.1720.10">
    <property type="entry name" value="endopeptidase domain like (from Nostoc punctiforme)"/>
    <property type="match status" value="1"/>
</dbReference>
<dbReference type="Proteomes" id="UP000673394">
    <property type="component" value="Unassembled WGS sequence"/>
</dbReference>
<dbReference type="PROSITE" id="PS51935">
    <property type="entry name" value="NLPC_P60"/>
    <property type="match status" value="1"/>
</dbReference>
<dbReference type="InterPro" id="IPR000064">
    <property type="entry name" value="NLP_P60_dom"/>
</dbReference>
<keyword evidence="8" id="KW-1185">Reference proteome</keyword>
<dbReference type="PANTHER" id="PTHR47053">
    <property type="entry name" value="MUREIN DD-ENDOPEPTIDASE MEPH-RELATED"/>
    <property type="match status" value="1"/>
</dbReference>
<evidence type="ECO:0000256" key="4">
    <source>
        <dbReference type="ARBA" id="ARBA00022807"/>
    </source>
</evidence>
<evidence type="ECO:0000313" key="8">
    <source>
        <dbReference type="Proteomes" id="UP000673394"/>
    </source>
</evidence>
<gene>
    <name evidence="7" type="ORF">I8J30_15725</name>
</gene>
<accession>A0ABS5CDV0</accession>
<dbReference type="InterPro" id="IPR038765">
    <property type="entry name" value="Papain-like_cys_pep_sf"/>
</dbReference>
<protein>
    <submittedName>
        <fullName evidence="7">C40 family peptidase</fullName>
    </submittedName>
</protein>
<keyword evidence="3" id="KW-0378">Hydrolase</keyword>
<comment type="similarity">
    <text evidence="1">Belongs to the peptidase C40 family.</text>
</comment>
<proteinExistence type="inferred from homology"/>
<evidence type="ECO:0000313" key="7">
    <source>
        <dbReference type="EMBL" id="MBP3964166.1"/>
    </source>
</evidence>
<dbReference type="Pfam" id="PF00877">
    <property type="entry name" value="NLPC_P60"/>
    <property type="match status" value="1"/>
</dbReference>
<dbReference type="RefSeq" id="WP_210659218.1">
    <property type="nucleotide sequence ID" value="NZ_JAGKSP010000005.1"/>
</dbReference>
<feature type="chain" id="PRO_5046818348" evidence="5">
    <location>
        <begin position="38"/>
        <end position="162"/>
    </location>
</feature>
<reference evidence="7 8" key="1">
    <citation type="submission" date="2021-04" db="EMBL/GenBank/DDBJ databases">
        <title>Paenibacillus sp. DLE-14 whole genome sequence.</title>
        <authorList>
            <person name="Ham Y.J."/>
        </authorList>
    </citation>
    <scope>NUCLEOTIDE SEQUENCE [LARGE SCALE GENOMIC DNA]</scope>
    <source>
        <strain evidence="7 8">DLE-14</strain>
    </source>
</reference>
<evidence type="ECO:0000256" key="1">
    <source>
        <dbReference type="ARBA" id="ARBA00007074"/>
    </source>
</evidence>
<comment type="caution">
    <text evidence="7">The sequence shown here is derived from an EMBL/GenBank/DDBJ whole genome shotgun (WGS) entry which is preliminary data.</text>
</comment>
<dbReference type="InterPro" id="IPR051202">
    <property type="entry name" value="Peptidase_C40"/>
</dbReference>
<sequence length="162" mass="17489">MIATTNKRLLKSILSVSLCATVGFTAMSLSTASQASAATEKSKELITYGEKYIGTPYLYGAVPYMTNAFDCSSFTQYVFDNFNISLPRSSSDQSAKGKKIAKGYLSIGDLVFFNTNGIGISHVAIYAGDNKILHSAGKSVKISDMSSGYWKKSFVTARRVLS</sequence>
<dbReference type="PANTHER" id="PTHR47053:SF1">
    <property type="entry name" value="MUREIN DD-ENDOPEPTIDASE MEPH-RELATED"/>
    <property type="match status" value="1"/>
</dbReference>
<name>A0ABS5CDV0_9BACL</name>
<dbReference type="EMBL" id="JAGKSP010000005">
    <property type="protein sequence ID" value="MBP3964166.1"/>
    <property type="molecule type" value="Genomic_DNA"/>
</dbReference>
<organism evidence="7 8">
    <name type="scientific">Paenibacillus lignilyticus</name>
    <dbReference type="NCBI Taxonomy" id="1172615"/>
    <lineage>
        <taxon>Bacteria</taxon>
        <taxon>Bacillati</taxon>
        <taxon>Bacillota</taxon>
        <taxon>Bacilli</taxon>
        <taxon>Bacillales</taxon>
        <taxon>Paenibacillaceae</taxon>
        <taxon>Paenibacillus</taxon>
    </lineage>
</organism>
<feature type="domain" description="NlpC/P60" evidence="6">
    <location>
        <begin position="39"/>
        <end position="161"/>
    </location>
</feature>
<evidence type="ECO:0000256" key="5">
    <source>
        <dbReference type="SAM" id="SignalP"/>
    </source>
</evidence>